<accession>A0A284RYS1</accession>
<protein>
    <submittedName>
        <fullName evidence="1">Uncharacterized protein</fullName>
    </submittedName>
</protein>
<dbReference type="OrthoDB" id="3113051at2759"/>
<evidence type="ECO:0000313" key="1">
    <source>
        <dbReference type="EMBL" id="SJL13915.1"/>
    </source>
</evidence>
<dbReference type="AlphaFoldDB" id="A0A284RYS1"/>
<name>A0A284RYS1_ARMOS</name>
<sequence length="133" mass="15012">MTENFAKRSPAAHGILGLKHQHILDHLRRLTRDRITLDVHLRSGSHICTYQSSWRLLPAYGACQTQYAPSTTEAVTTQPRFTETYLISFDRTSPSNAWPCDAMEQLFLVKTQQWIDGSCHCSHVGFGQHSALG</sequence>
<dbReference type="Proteomes" id="UP000219338">
    <property type="component" value="Unassembled WGS sequence"/>
</dbReference>
<gene>
    <name evidence="1" type="ORF">ARMOST_17365</name>
</gene>
<dbReference type="EMBL" id="FUEG01000021">
    <property type="protein sequence ID" value="SJL13915.1"/>
    <property type="molecule type" value="Genomic_DNA"/>
</dbReference>
<proteinExistence type="predicted"/>
<evidence type="ECO:0000313" key="2">
    <source>
        <dbReference type="Proteomes" id="UP000219338"/>
    </source>
</evidence>
<reference evidence="2" key="1">
    <citation type="journal article" date="2017" name="Nat. Ecol. Evol.">
        <title>Genome expansion and lineage-specific genetic innovations in the forest pathogenic fungi Armillaria.</title>
        <authorList>
            <person name="Sipos G."/>
            <person name="Prasanna A.N."/>
            <person name="Walter M.C."/>
            <person name="O'Connor E."/>
            <person name="Balint B."/>
            <person name="Krizsan K."/>
            <person name="Kiss B."/>
            <person name="Hess J."/>
            <person name="Varga T."/>
            <person name="Slot J."/>
            <person name="Riley R."/>
            <person name="Boka B."/>
            <person name="Rigling D."/>
            <person name="Barry K."/>
            <person name="Lee J."/>
            <person name="Mihaltcheva S."/>
            <person name="LaButti K."/>
            <person name="Lipzen A."/>
            <person name="Waldron R."/>
            <person name="Moloney N.M."/>
            <person name="Sperisen C."/>
            <person name="Kredics L."/>
            <person name="Vagvoelgyi C."/>
            <person name="Patrignani A."/>
            <person name="Fitzpatrick D."/>
            <person name="Nagy I."/>
            <person name="Doyle S."/>
            <person name="Anderson J.B."/>
            <person name="Grigoriev I.V."/>
            <person name="Gueldener U."/>
            <person name="Muensterkoetter M."/>
            <person name="Nagy L.G."/>
        </authorList>
    </citation>
    <scope>NUCLEOTIDE SEQUENCE [LARGE SCALE GENOMIC DNA]</scope>
    <source>
        <strain evidence="2">C18/9</strain>
    </source>
</reference>
<organism evidence="1 2">
    <name type="scientific">Armillaria ostoyae</name>
    <name type="common">Armillaria root rot fungus</name>
    <dbReference type="NCBI Taxonomy" id="47428"/>
    <lineage>
        <taxon>Eukaryota</taxon>
        <taxon>Fungi</taxon>
        <taxon>Dikarya</taxon>
        <taxon>Basidiomycota</taxon>
        <taxon>Agaricomycotina</taxon>
        <taxon>Agaricomycetes</taxon>
        <taxon>Agaricomycetidae</taxon>
        <taxon>Agaricales</taxon>
        <taxon>Marasmiineae</taxon>
        <taxon>Physalacriaceae</taxon>
        <taxon>Armillaria</taxon>
    </lineage>
</organism>
<keyword evidence="2" id="KW-1185">Reference proteome</keyword>